<accession>A0A8H5EU81</accession>
<feature type="compositionally biased region" description="Acidic residues" evidence="1">
    <location>
        <begin position="132"/>
        <end position="148"/>
    </location>
</feature>
<dbReference type="AlphaFoldDB" id="A0A8H5EU81"/>
<evidence type="ECO:0000313" key="2">
    <source>
        <dbReference type="EMBL" id="KAF5312569.1"/>
    </source>
</evidence>
<organism evidence="2 3">
    <name type="scientific">Psilocybe cf. subviscida</name>
    <dbReference type="NCBI Taxonomy" id="2480587"/>
    <lineage>
        <taxon>Eukaryota</taxon>
        <taxon>Fungi</taxon>
        <taxon>Dikarya</taxon>
        <taxon>Basidiomycota</taxon>
        <taxon>Agaricomycotina</taxon>
        <taxon>Agaricomycetes</taxon>
        <taxon>Agaricomycetidae</taxon>
        <taxon>Agaricales</taxon>
        <taxon>Agaricineae</taxon>
        <taxon>Strophariaceae</taxon>
        <taxon>Psilocybe</taxon>
    </lineage>
</organism>
<reference evidence="2 3" key="1">
    <citation type="journal article" date="2020" name="ISME J.">
        <title>Uncovering the hidden diversity of litter-decomposition mechanisms in mushroom-forming fungi.</title>
        <authorList>
            <person name="Floudas D."/>
            <person name="Bentzer J."/>
            <person name="Ahren D."/>
            <person name="Johansson T."/>
            <person name="Persson P."/>
            <person name="Tunlid A."/>
        </authorList>
    </citation>
    <scope>NUCLEOTIDE SEQUENCE [LARGE SCALE GENOMIC DNA]</scope>
    <source>
        <strain evidence="2 3">CBS 101986</strain>
    </source>
</reference>
<evidence type="ECO:0000313" key="3">
    <source>
        <dbReference type="Proteomes" id="UP000567179"/>
    </source>
</evidence>
<keyword evidence="3" id="KW-1185">Reference proteome</keyword>
<name>A0A8H5EU81_9AGAR</name>
<dbReference type="OrthoDB" id="205569at2759"/>
<feature type="compositionally biased region" description="Pro residues" evidence="1">
    <location>
        <begin position="236"/>
        <end position="245"/>
    </location>
</feature>
<protein>
    <submittedName>
        <fullName evidence="2">Uncharacterized protein</fullName>
    </submittedName>
</protein>
<sequence length="483" mass="52006">MPFNKTDRAKARDFSLVKKDTTDLELAIKELEEARSDPGKLAELKAELEKINKKKAEYVEEHPEQRRLVYRRRKEGEPEPDLPVLKKRNLFKKNGLPRHPERSIYYDPVMNPFGVAPPGMPYVERPLLPGEVDSDAEMEDARLDEDDIPLPPGLPPGTEEVQDDDDIPMPDGPPPGTDNQAVHPPLPPSLPPFPPNMTSTMLPPPPPPPPGGFQNFNGNMLPPPPPGFAPSNMSGLPPPPSPPPGFQMGSTSGMYPPPPMPPMPNWNGYPIVPPPPPPPGFPPMPNAQFPPFPPNAFPPPPPKFLPRQQSMSAMQDPLSAVPHQTFQAHRASQLAPPHPSLPKNPSTTPAALPSTSALPLNASLPPKPVAAAQLAAATVIAAPQLRDFKKEATAFVPSAVKRKKAPATAPGINAAPAVSSAMDTGDGDYRVEAELGPARPDLVSALKSQFGPAPTPPPLKQPAQKTDYDKFVEEMGDILGDKK</sequence>
<feature type="compositionally biased region" description="Pro residues" evidence="1">
    <location>
        <begin position="255"/>
        <end position="264"/>
    </location>
</feature>
<feature type="region of interest" description="Disordered" evidence="1">
    <location>
        <begin position="447"/>
        <end position="467"/>
    </location>
</feature>
<evidence type="ECO:0000256" key="1">
    <source>
        <dbReference type="SAM" id="MobiDB-lite"/>
    </source>
</evidence>
<proteinExistence type="predicted"/>
<gene>
    <name evidence="2" type="ORF">D9619_002822</name>
</gene>
<feature type="region of interest" description="Disordered" evidence="1">
    <location>
        <begin position="70"/>
        <end position="105"/>
    </location>
</feature>
<comment type="caution">
    <text evidence="2">The sequence shown here is derived from an EMBL/GenBank/DDBJ whole genome shotgun (WGS) entry which is preliminary data.</text>
</comment>
<feature type="region of interest" description="Disordered" evidence="1">
    <location>
        <begin position="124"/>
        <end position="363"/>
    </location>
</feature>
<feature type="compositionally biased region" description="Pro residues" evidence="1">
    <location>
        <begin position="202"/>
        <end position="211"/>
    </location>
</feature>
<feature type="compositionally biased region" description="Pro residues" evidence="1">
    <location>
        <begin position="271"/>
        <end position="304"/>
    </location>
</feature>
<feature type="compositionally biased region" description="Polar residues" evidence="1">
    <location>
        <begin position="343"/>
        <end position="358"/>
    </location>
</feature>
<feature type="compositionally biased region" description="Pro residues" evidence="1">
    <location>
        <begin position="184"/>
        <end position="195"/>
    </location>
</feature>
<dbReference type="EMBL" id="JAACJJ010000056">
    <property type="protein sequence ID" value="KAF5312569.1"/>
    <property type="molecule type" value="Genomic_DNA"/>
</dbReference>
<dbReference type="Pfam" id="PF12622">
    <property type="entry name" value="NpwBP"/>
    <property type="match status" value="1"/>
</dbReference>
<dbReference type="Proteomes" id="UP000567179">
    <property type="component" value="Unassembled WGS sequence"/>
</dbReference>